<evidence type="ECO:0000313" key="2">
    <source>
        <dbReference type="Proteomes" id="UP000327439"/>
    </source>
</evidence>
<name>A0A5J5R187_GOSBA</name>
<evidence type="ECO:0000313" key="1">
    <source>
        <dbReference type="EMBL" id="KAB2023869.1"/>
    </source>
</evidence>
<dbReference type="AlphaFoldDB" id="A0A5J5R187"/>
<organism evidence="1 2">
    <name type="scientific">Gossypium barbadense</name>
    <name type="common">Sea Island cotton</name>
    <name type="synonym">Hibiscus barbadensis</name>
    <dbReference type="NCBI Taxonomy" id="3634"/>
    <lineage>
        <taxon>Eukaryota</taxon>
        <taxon>Viridiplantae</taxon>
        <taxon>Streptophyta</taxon>
        <taxon>Embryophyta</taxon>
        <taxon>Tracheophyta</taxon>
        <taxon>Spermatophyta</taxon>
        <taxon>Magnoliopsida</taxon>
        <taxon>eudicotyledons</taxon>
        <taxon>Gunneridae</taxon>
        <taxon>Pentapetalae</taxon>
        <taxon>rosids</taxon>
        <taxon>malvids</taxon>
        <taxon>Malvales</taxon>
        <taxon>Malvaceae</taxon>
        <taxon>Malvoideae</taxon>
        <taxon>Gossypium</taxon>
    </lineage>
</organism>
<dbReference type="EMBL" id="CM018220">
    <property type="protein sequence ID" value="KAB2023869.1"/>
    <property type="molecule type" value="Genomic_DNA"/>
</dbReference>
<reference evidence="2" key="1">
    <citation type="journal article" date="2020" name="Nat. Genet.">
        <title>Genomic diversifications of five Gossypium allopolyploid species and their impact on cotton improvement.</title>
        <authorList>
            <person name="Chen Z.J."/>
            <person name="Sreedasyam A."/>
            <person name="Ando A."/>
            <person name="Song Q."/>
            <person name="De Santiago L.M."/>
            <person name="Hulse-Kemp A.M."/>
            <person name="Ding M."/>
            <person name="Ye W."/>
            <person name="Kirkbride R.C."/>
            <person name="Jenkins J."/>
            <person name="Plott C."/>
            <person name="Lovell J."/>
            <person name="Lin Y.M."/>
            <person name="Vaughn R."/>
            <person name="Liu B."/>
            <person name="Simpson S."/>
            <person name="Scheffler B.E."/>
            <person name="Wen L."/>
            <person name="Saski C.A."/>
            <person name="Grover C.E."/>
            <person name="Hu G."/>
            <person name="Conover J.L."/>
            <person name="Carlson J.W."/>
            <person name="Shu S."/>
            <person name="Boston L.B."/>
            <person name="Williams M."/>
            <person name="Peterson D.G."/>
            <person name="McGee K."/>
            <person name="Jones D.C."/>
            <person name="Wendel J.F."/>
            <person name="Stelly D.M."/>
            <person name="Grimwood J."/>
            <person name="Schmutz J."/>
        </authorList>
    </citation>
    <scope>NUCLEOTIDE SEQUENCE [LARGE SCALE GENOMIC DNA]</scope>
    <source>
        <strain evidence="2">cv. 3-79</strain>
    </source>
</reference>
<dbReference type="Proteomes" id="UP000327439">
    <property type="component" value="Chromosome D06"/>
</dbReference>
<protein>
    <submittedName>
        <fullName evidence="1">Uncharacterized protein</fullName>
    </submittedName>
</protein>
<gene>
    <name evidence="1" type="ORF">ES319_D06G049200v1</name>
</gene>
<sequence>MEMNNFENLNRRRQLILVEPFVECFCNLRLTFKRYEEYWGDPVTKTLHSSDMRWLCRLLVPLVIVEELACSC</sequence>
<keyword evidence="2" id="KW-1185">Reference proteome</keyword>
<proteinExistence type="predicted"/>
<accession>A0A5J5R187</accession>